<feature type="transmembrane region" description="Helical" evidence="2">
    <location>
        <begin position="92"/>
        <end position="112"/>
    </location>
</feature>
<evidence type="ECO:0000313" key="4">
    <source>
        <dbReference type="EMBL" id="GHF63231.1"/>
    </source>
</evidence>
<dbReference type="RefSeq" id="WP_190132039.1">
    <property type="nucleotide sequence ID" value="NZ_BNBD01000012.1"/>
</dbReference>
<keyword evidence="3" id="KW-0732">Signal</keyword>
<keyword evidence="2" id="KW-0812">Transmembrane</keyword>
<name>A0A919B6U0_9ACTN</name>
<keyword evidence="2" id="KW-1133">Transmembrane helix</keyword>
<feature type="compositionally biased region" description="Low complexity" evidence="1">
    <location>
        <begin position="15"/>
        <end position="34"/>
    </location>
</feature>
<proteinExistence type="predicted"/>
<gene>
    <name evidence="4" type="ORF">GCM10010218_51000</name>
</gene>
<evidence type="ECO:0000313" key="5">
    <source>
        <dbReference type="Proteomes" id="UP000638313"/>
    </source>
</evidence>
<evidence type="ECO:0000256" key="1">
    <source>
        <dbReference type="SAM" id="MobiDB-lite"/>
    </source>
</evidence>
<feature type="region of interest" description="Disordered" evidence="1">
    <location>
        <begin position="15"/>
        <end position="60"/>
    </location>
</feature>
<feature type="signal peptide" evidence="3">
    <location>
        <begin position="1"/>
        <end position="20"/>
    </location>
</feature>
<sequence length="118" mass="11505">MTAALVLAAWLGPAAGPAAAQPPQRPQALQWPRASQPSHPVVGPAYERPVPGPDAGNDTAPVQVEIVGHGDGGDGGGGVPGGTAGRAASGTLLLATTSGTVLAAGVIALGVLSRRREH</sequence>
<dbReference type="EMBL" id="BNBD01000012">
    <property type="protein sequence ID" value="GHF63231.1"/>
    <property type="molecule type" value="Genomic_DNA"/>
</dbReference>
<keyword evidence="5" id="KW-1185">Reference proteome</keyword>
<accession>A0A919B6U0</accession>
<organism evidence="4 5">
    <name type="scientific">Streptomyces mashuensis</name>
    <dbReference type="NCBI Taxonomy" id="33904"/>
    <lineage>
        <taxon>Bacteria</taxon>
        <taxon>Bacillati</taxon>
        <taxon>Actinomycetota</taxon>
        <taxon>Actinomycetes</taxon>
        <taxon>Kitasatosporales</taxon>
        <taxon>Streptomycetaceae</taxon>
        <taxon>Streptomyces</taxon>
    </lineage>
</organism>
<evidence type="ECO:0008006" key="6">
    <source>
        <dbReference type="Google" id="ProtNLM"/>
    </source>
</evidence>
<evidence type="ECO:0000256" key="3">
    <source>
        <dbReference type="SAM" id="SignalP"/>
    </source>
</evidence>
<protein>
    <recommendedName>
        <fullName evidence="6">Gram-positive cocci surface proteins LPxTG domain-containing protein</fullName>
    </recommendedName>
</protein>
<comment type="caution">
    <text evidence="4">The sequence shown here is derived from an EMBL/GenBank/DDBJ whole genome shotgun (WGS) entry which is preliminary data.</text>
</comment>
<dbReference type="Proteomes" id="UP000638313">
    <property type="component" value="Unassembled WGS sequence"/>
</dbReference>
<reference evidence="4" key="1">
    <citation type="journal article" date="2014" name="Int. J. Syst. Evol. Microbiol.">
        <title>Complete genome sequence of Corynebacterium casei LMG S-19264T (=DSM 44701T), isolated from a smear-ripened cheese.</title>
        <authorList>
            <consortium name="US DOE Joint Genome Institute (JGI-PGF)"/>
            <person name="Walter F."/>
            <person name="Albersmeier A."/>
            <person name="Kalinowski J."/>
            <person name="Ruckert C."/>
        </authorList>
    </citation>
    <scope>NUCLEOTIDE SEQUENCE</scope>
    <source>
        <strain evidence="4">JCM 4059</strain>
    </source>
</reference>
<evidence type="ECO:0000256" key="2">
    <source>
        <dbReference type="SAM" id="Phobius"/>
    </source>
</evidence>
<reference evidence="4" key="2">
    <citation type="submission" date="2020-09" db="EMBL/GenBank/DDBJ databases">
        <authorList>
            <person name="Sun Q."/>
            <person name="Ohkuma M."/>
        </authorList>
    </citation>
    <scope>NUCLEOTIDE SEQUENCE</scope>
    <source>
        <strain evidence="4">JCM 4059</strain>
    </source>
</reference>
<feature type="chain" id="PRO_5037056638" description="Gram-positive cocci surface proteins LPxTG domain-containing protein" evidence="3">
    <location>
        <begin position="21"/>
        <end position="118"/>
    </location>
</feature>
<keyword evidence="2" id="KW-0472">Membrane</keyword>
<dbReference type="AlphaFoldDB" id="A0A919B6U0"/>